<feature type="chain" id="PRO_5045881506" description="Lipoprotein" evidence="2">
    <location>
        <begin position="23"/>
        <end position="87"/>
    </location>
</feature>
<evidence type="ECO:0000313" key="3">
    <source>
        <dbReference type="EMBL" id="MDQ0504699.1"/>
    </source>
</evidence>
<feature type="compositionally biased region" description="Polar residues" evidence="1">
    <location>
        <begin position="62"/>
        <end position="71"/>
    </location>
</feature>
<evidence type="ECO:0000313" key="4">
    <source>
        <dbReference type="Proteomes" id="UP001241747"/>
    </source>
</evidence>
<protein>
    <recommendedName>
        <fullName evidence="5">Lipoprotein</fullName>
    </recommendedName>
</protein>
<dbReference type="Proteomes" id="UP001241747">
    <property type="component" value="Unassembled WGS sequence"/>
</dbReference>
<proteinExistence type="predicted"/>
<feature type="signal peptide" evidence="2">
    <location>
        <begin position="1"/>
        <end position="22"/>
    </location>
</feature>
<reference evidence="3 4" key="1">
    <citation type="submission" date="2023-07" db="EMBL/GenBank/DDBJ databases">
        <title>Genomic Encyclopedia of Type Strains, Phase IV (KMG-IV): sequencing the most valuable type-strain genomes for metagenomic binning, comparative biology and taxonomic classification.</title>
        <authorList>
            <person name="Goeker M."/>
        </authorList>
    </citation>
    <scope>NUCLEOTIDE SEQUENCE [LARGE SCALE GENOMIC DNA]</scope>
    <source>
        <strain evidence="3 4">DSM 3770</strain>
    </source>
</reference>
<dbReference type="EMBL" id="JAUSVY010000003">
    <property type="protein sequence ID" value="MDQ0504699.1"/>
    <property type="molecule type" value="Genomic_DNA"/>
</dbReference>
<accession>A0ABU0LC30</accession>
<dbReference type="PROSITE" id="PS51257">
    <property type="entry name" value="PROKAR_LIPOPROTEIN"/>
    <property type="match status" value="1"/>
</dbReference>
<dbReference type="RefSeq" id="WP_237346439.1">
    <property type="nucleotide sequence ID" value="NZ_JABWGX010000019.1"/>
</dbReference>
<keyword evidence="4" id="KW-1185">Reference proteome</keyword>
<gene>
    <name evidence="3" type="ORF">QOZ94_001481</name>
</gene>
<comment type="caution">
    <text evidence="3">The sequence shown here is derived from an EMBL/GenBank/DDBJ whole genome shotgun (WGS) entry which is preliminary data.</text>
</comment>
<keyword evidence="2" id="KW-0732">Signal</keyword>
<sequence>MGQSRRILRSLRVAIGLSLALAAAGCESLEKLNPFEEHKKPLPGARQPVFPEGVPGVDYSSGPGQPSNSNAAIDLPNPPAAGSTPSR</sequence>
<organism evidence="3 4">
    <name type="scientific">Xanthobacter agilis</name>
    <dbReference type="NCBI Taxonomy" id="47492"/>
    <lineage>
        <taxon>Bacteria</taxon>
        <taxon>Pseudomonadati</taxon>
        <taxon>Pseudomonadota</taxon>
        <taxon>Alphaproteobacteria</taxon>
        <taxon>Hyphomicrobiales</taxon>
        <taxon>Xanthobacteraceae</taxon>
        <taxon>Xanthobacter</taxon>
    </lineage>
</organism>
<evidence type="ECO:0008006" key="5">
    <source>
        <dbReference type="Google" id="ProtNLM"/>
    </source>
</evidence>
<evidence type="ECO:0000256" key="1">
    <source>
        <dbReference type="SAM" id="MobiDB-lite"/>
    </source>
</evidence>
<evidence type="ECO:0000256" key="2">
    <source>
        <dbReference type="SAM" id="SignalP"/>
    </source>
</evidence>
<name>A0ABU0LC30_XANAG</name>
<feature type="region of interest" description="Disordered" evidence="1">
    <location>
        <begin position="37"/>
        <end position="87"/>
    </location>
</feature>